<dbReference type="GO" id="GO:0005829">
    <property type="term" value="C:cytosol"/>
    <property type="evidence" value="ECO:0007669"/>
    <property type="project" value="TreeGrafter"/>
</dbReference>
<dbReference type="GO" id="GO:0043022">
    <property type="term" value="F:ribosome binding"/>
    <property type="evidence" value="ECO:0007669"/>
    <property type="project" value="UniProtKB-UniRule"/>
</dbReference>
<keyword evidence="4" id="KW-0699">rRNA-binding</keyword>
<evidence type="ECO:0000313" key="7">
    <source>
        <dbReference type="EMBL" id="OPZ91880.1"/>
    </source>
</evidence>
<dbReference type="FunFam" id="2.40.50.140:FF:000002">
    <property type="entry name" value="Translation initiation factor IF-1"/>
    <property type="match status" value="1"/>
</dbReference>
<dbReference type="GO" id="GO:0019843">
    <property type="term" value="F:rRNA binding"/>
    <property type="evidence" value="ECO:0007669"/>
    <property type="project" value="UniProtKB-UniRule"/>
</dbReference>
<dbReference type="NCBIfam" id="TIGR00008">
    <property type="entry name" value="infA"/>
    <property type="match status" value="1"/>
</dbReference>
<keyword evidence="4" id="KW-0963">Cytoplasm</keyword>
<dbReference type="Gene3D" id="2.40.50.140">
    <property type="entry name" value="Nucleic acid-binding proteins"/>
    <property type="match status" value="1"/>
</dbReference>
<keyword evidence="2 4" id="KW-0396">Initiation factor</keyword>
<evidence type="ECO:0000256" key="4">
    <source>
        <dbReference type="HAMAP-Rule" id="MF_00075"/>
    </source>
</evidence>
<keyword evidence="3 4" id="KW-0648">Protein biosynthesis</keyword>
<comment type="subunit">
    <text evidence="4">Component of the 30S ribosomal translation pre-initiation complex which assembles on the 30S ribosome in the order IF-2 and IF-3, IF-1 and N-formylmethionyl-tRNA(fMet); mRNA recruitment can occur at any time during PIC assembly.</text>
</comment>
<dbReference type="GO" id="GO:0003743">
    <property type="term" value="F:translation initiation factor activity"/>
    <property type="evidence" value="ECO:0007669"/>
    <property type="project" value="UniProtKB-UniRule"/>
</dbReference>
<name>A0A1V5MG34_UNCT6</name>
<comment type="similarity">
    <text evidence="1 4">Belongs to the IF-1 family.</text>
</comment>
<dbReference type="CDD" id="cd04451">
    <property type="entry name" value="S1_IF1"/>
    <property type="match status" value="1"/>
</dbReference>
<evidence type="ECO:0000256" key="5">
    <source>
        <dbReference type="NCBIfam" id="TIGR00008"/>
    </source>
</evidence>
<organism evidence="7">
    <name type="scientific">candidate division TA06 bacterium ADurb.Bin417</name>
    <dbReference type="NCBI Taxonomy" id="1852828"/>
    <lineage>
        <taxon>Bacteria</taxon>
        <taxon>Bacteria division TA06</taxon>
    </lineage>
</organism>
<dbReference type="SUPFAM" id="SSF50249">
    <property type="entry name" value="Nucleic acid-binding proteins"/>
    <property type="match status" value="1"/>
</dbReference>
<comment type="subcellular location">
    <subcellularLocation>
        <location evidence="4">Cytoplasm</location>
    </subcellularLocation>
</comment>
<sequence>MKKEEKLRVEGVVTQALPNAYFRVKLKDGHEVLAHVSGKMCMYYIRILPGDKVIMEISPYDLTKARIIQRL</sequence>
<evidence type="ECO:0000259" key="6">
    <source>
        <dbReference type="PROSITE" id="PS50832"/>
    </source>
</evidence>
<dbReference type="Proteomes" id="UP000485484">
    <property type="component" value="Unassembled WGS sequence"/>
</dbReference>
<evidence type="ECO:0000256" key="3">
    <source>
        <dbReference type="ARBA" id="ARBA00022917"/>
    </source>
</evidence>
<evidence type="ECO:0000256" key="2">
    <source>
        <dbReference type="ARBA" id="ARBA00022540"/>
    </source>
</evidence>
<protein>
    <recommendedName>
        <fullName evidence="4 5">Translation initiation factor IF-1</fullName>
    </recommendedName>
</protein>
<comment type="caution">
    <text evidence="7">The sequence shown here is derived from an EMBL/GenBank/DDBJ whole genome shotgun (WGS) entry which is preliminary data.</text>
</comment>
<reference evidence="7" key="1">
    <citation type="submission" date="2017-02" db="EMBL/GenBank/DDBJ databases">
        <title>Delving into the versatile metabolic prowess of the omnipresent phylum Bacteroidetes.</title>
        <authorList>
            <person name="Nobu M.K."/>
            <person name="Mei R."/>
            <person name="Narihiro T."/>
            <person name="Kuroda K."/>
            <person name="Liu W.-T."/>
        </authorList>
    </citation>
    <scope>NUCLEOTIDE SEQUENCE</scope>
    <source>
        <strain evidence="7">ADurb.Bin417</strain>
    </source>
</reference>
<dbReference type="PANTHER" id="PTHR33370:SF1">
    <property type="entry name" value="TRANSLATION INITIATION FACTOR IF-1, CHLOROPLASTIC"/>
    <property type="match status" value="1"/>
</dbReference>
<comment type="function">
    <text evidence="4">One of the essential components for the initiation of protein synthesis. Stabilizes the binding of IF-2 and IF-3 on the 30S subunit to which N-formylmethionyl-tRNA(fMet) subsequently binds. Helps modulate mRNA selection, yielding the 30S pre-initiation complex (PIC). Upon addition of the 50S ribosomal subunit IF-1, IF-2 and IF-3 are released leaving the mature 70S translation initiation complex.</text>
</comment>
<keyword evidence="4" id="KW-0694">RNA-binding</keyword>
<dbReference type="InterPro" id="IPR006196">
    <property type="entry name" value="RNA-binding_domain_S1_IF1"/>
</dbReference>
<dbReference type="HAMAP" id="MF_00075">
    <property type="entry name" value="IF_1"/>
    <property type="match status" value="1"/>
</dbReference>
<dbReference type="PANTHER" id="PTHR33370">
    <property type="entry name" value="TRANSLATION INITIATION FACTOR IF-1, CHLOROPLASTIC"/>
    <property type="match status" value="1"/>
</dbReference>
<accession>A0A1V5MG34</accession>
<proteinExistence type="inferred from homology"/>
<evidence type="ECO:0000256" key="1">
    <source>
        <dbReference type="ARBA" id="ARBA00010939"/>
    </source>
</evidence>
<dbReference type="Pfam" id="PF01176">
    <property type="entry name" value="eIF-1a"/>
    <property type="match status" value="1"/>
</dbReference>
<dbReference type="AlphaFoldDB" id="A0A1V5MG34"/>
<dbReference type="InterPro" id="IPR004368">
    <property type="entry name" value="TIF_IF1"/>
</dbReference>
<feature type="domain" description="S1-like" evidence="6">
    <location>
        <begin position="1"/>
        <end position="71"/>
    </location>
</feature>
<dbReference type="InterPro" id="IPR012340">
    <property type="entry name" value="NA-bd_OB-fold"/>
</dbReference>
<dbReference type="PROSITE" id="PS50832">
    <property type="entry name" value="S1_IF1_TYPE"/>
    <property type="match status" value="1"/>
</dbReference>
<gene>
    <name evidence="4 7" type="primary">infA</name>
    <name evidence="7" type="ORF">BWY73_00989</name>
</gene>
<dbReference type="EMBL" id="MWAK01000146">
    <property type="protein sequence ID" value="OPZ91880.1"/>
    <property type="molecule type" value="Genomic_DNA"/>
</dbReference>